<evidence type="ECO:0000313" key="2">
    <source>
        <dbReference type="EMBL" id="VDN16167.1"/>
    </source>
</evidence>
<evidence type="ECO:0000256" key="1">
    <source>
        <dbReference type="ARBA" id="ARBA00022737"/>
    </source>
</evidence>
<dbReference type="InterPro" id="IPR003409">
    <property type="entry name" value="MORN"/>
</dbReference>
<organism evidence="2 3">
    <name type="scientific">Dibothriocephalus latus</name>
    <name type="common">Fish tapeworm</name>
    <name type="synonym">Diphyllobothrium latum</name>
    <dbReference type="NCBI Taxonomy" id="60516"/>
    <lineage>
        <taxon>Eukaryota</taxon>
        <taxon>Metazoa</taxon>
        <taxon>Spiralia</taxon>
        <taxon>Lophotrochozoa</taxon>
        <taxon>Platyhelminthes</taxon>
        <taxon>Cestoda</taxon>
        <taxon>Eucestoda</taxon>
        <taxon>Diphyllobothriidea</taxon>
        <taxon>Diphyllobothriidae</taxon>
        <taxon>Dibothriocephalus</taxon>
    </lineage>
</organism>
<gene>
    <name evidence="2" type="ORF">DILT_LOCUS11998</name>
</gene>
<protein>
    <recommendedName>
        <fullName evidence="4">MORN repeat-containing protein 5</fullName>
    </recommendedName>
</protein>
<dbReference type="InterPro" id="IPR053064">
    <property type="entry name" value="Ankyrin-MYND_domain-protein"/>
</dbReference>
<dbReference type="PANTHER" id="PTHR15897:SF2">
    <property type="entry name" value="ANKYRIN REPEAT AND MYND DOMAIN-CONTAINING PROTEIN 1"/>
    <property type="match status" value="1"/>
</dbReference>
<dbReference type="SUPFAM" id="SSF82185">
    <property type="entry name" value="Histone H3 K4-specific methyltransferase SET7/9 N-terminal domain"/>
    <property type="match status" value="1"/>
</dbReference>
<name>A0A3P7LX42_DIBLA</name>
<dbReference type="PANTHER" id="PTHR15897">
    <property type="entry name" value="ANKYRIN REPEAT AND MYND DOMAIN PROTEIN 1"/>
    <property type="match status" value="1"/>
</dbReference>
<evidence type="ECO:0000313" key="3">
    <source>
        <dbReference type="Proteomes" id="UP000281553"/>
    </source>
</evidence>
<keyword evidence="3" id="KW-1185">Reference proteome</keyword>
<dbReference type="AlphaFoldDB" id="A0A3P7LX42"/>
<reference evidence="2 3" key="1">
    <citation type="submission" date="2018-11" db="EMBL/GenBank/DDBJ databases">
        <authorList>
            <consortium name="Pathogen Informatics"/>
        </authorList>
    </citation>
    <scope>NUCLEOTIDE SEQUENCE [LARGE SCALE GENOMIC DNA]</scope>
</reference>
<sequence>MTVLATPNVLTVLQYLDELNHAEELQKLKEENAHRSLNGDFYDGTYVHDQRHGYGRYTWSDGKTYDGTFFADKMHGIGRLETPELTFVGTFFLDKRSGFGIVRFSNNVLFQGFYADDERCGFGIQIYTEQSPEFLLADTGQWRHNRLVKLSVELPEAVNPLTEFSDYMWYADSWKHTRKASLVDDCLLSAADEELYDCKDVNRIQVRYVTFSFSP</sequence>
<accession>A0A3P7LX42</accession>
<dbReference type="Pfam" id="PF02493">
    <property type="entry name" value="MORN"/>
    <property type="match status" value="4"/>
</dbReference>
<dbReference type="OrthoDB" id="48314at2759"/>
<proteinExistence type="predicted"/>
<dbReference type="Proteomes" id="UP000281553">
    <property type="component" value="Unassembled WGS sequence"/>
</dbReference>
<keyword evidence="1" id="KW-0677">Repeat</keyword>
<dbReference type="SMART" id="SM00698">
    <property type="entry name" value="MORN"/>
    <property type="match status" value="4"/>
</dbReference>
<dbReference type="EMBL" id="UYRU01064910">
    <property type="protein sequence ID" value="VDN16167.1"/>
    <property type="molecule type" value="Genomic_DNA"/>
</dbReference>
<evidence type="ECO:0008006" key="4">
    <source>
        <dbReference type="Google" id="ProtNLM"/>
    </source>
</evidence>
<dbReference type="Gene3D" id="2.20.110.10">
    <property type="entry name" value="Histone H3 K4-specific methyltransferase SET7/9 N-terminal domain"/>
    <property type="match status" value="1"/>
</dbReference>